<keyword evidence="5" id="KW-1185">Reference proteome</keyword>
<reference evidence="4 5" key="1">
    <citation type="submission" date="2020-11" db="EMBL/GenBank/DDBJ databases">
        <title>Complete genome sequence for Salinimonas sp. strain G2-b.</title>
        <authorList>
            <person name="Park S.-J."/>
        </authorList>
    </citation>
    <scope>NUCLEOTIDE SEQUENCE [LARGE SCALE GENOMIC DNA]</scope>
    <source>
        <strain evidence="4 5">G2-b</strain>
    </source>
</reference>
<keyword evidence="3" id="KW-0472">Membrane</keyword>
<dbReference type="Pfam" id="PF04375">
    <property type="entry name" value="HemX"/>
    <property type="match status" value="1"/>
</dbReference>
<dbReference type="GO" id="GO:0008168">
    <property type="term" value="F:methyltransferase activity"/>
    <property type="evidence" value="ECO:0007669"/>
    <property type="project" value="UniProtKB-KW"/>
</dbReference>
<keyword evidence="4" id="KW-0808">Transferase</keyword>
<feature type="compositionally biased region" description="Basic and acidic residues" evidence="2">
    <location>
        <begin position="1"/>
        <end position="18"/>
    </location>
</feature>
<evidence type="ECO:0000313" key="4">
    <source>
        <dbReference type="EMBL" id="QPG05773.1"/>
    </source>
</evidence>
<dbReference type="GO" id="GO:0032259">
    <property type="term" value="P:methylation"/>
    <property type="evidence" value="ECO:0007669"/>
    <property type="project" value="UniProtKB-KW"/>
</dbReference>
<dbReference type="InterPro" id="IPR007470">
    <property type="entry name" value="HemX"/>
</dbReference>
<evidence type="ECO:0000256" key="3">
    <source>
        <dbReference type="SAM" id="Phobius"/>
    </source>
</evidence>
<keyword evidence="3" id="KW-0812">Transmembrane</keyword>
<dbReference type="EMBL" id="CP064795">
    <property type="protein sequence ID" value="QPG05773.1"/>
    <property type="molecule type" value="Genomic_DNA"/>
</dbReference>
<name>A0A7S9DXH9_9ALTE</name>
<gene>
    <name evidence="4" type="ORF">IT774_00305</name>
</gene>
<keyword evidence="3" id="KW-1133">Transmembrane helix</keyword>
<dbReference type="PANTHER" id="PTHR38043:SF1">
    <property type="entry name" value="PROTEIN HEMX"/>
    <property type="match status" value="1"/>
</dbReference>
<evidence type="ECO:0000256" key="1">
    <source>
        <dbReference type="SAM" id="Coils"/>
    </source>
</evidence>
<dbReference type="RefSeq" id="WP_195810856.1">
    <property type="nucleotide sequence ID" value="NZ_CP064795.1"/>
</dbReference>
<dbReference type="AlphaFoldDB" id="A0A7S9DXH9"/>
<dbReference type="Proteomes" id="UP000595095">
    <property type="component" value="Chromosome"/>
</dbReference>
<evidence type="ECO:0000313" key="5">
    <source>
        <dbReference type="Proteomes" id="UP000595095"/>
    </source>
</evidence>
<dbReference type="KEGG" id="smaa:IT774_00305"/>
<accession>A0A7S9DXH9</accession>
<feature type="region of interest" description="Disordered" evidence="2">
    <location>
        <begin position="1"/>
        <end position="58"/>
    </location>
</feature>
<proteinExistence type="predicted"/>
<feature type="compositionally biased region" description="Low complexity" evidence="2">
    <location>
        <begin position="19"/>
        <end position="30"/>
    </location>
</feature>
<feature type="coiled-coil region" evidence="1">
    <location>
        <begin position="102"/>
        <end position="143"/>
    </location>
</feature>
<feature type="compositionally biased region" description="Basic and acidic residues" evidence="2">
    <location>
        <begin position="31"/>
        <end position="45"/>
    </location>
</feature>
<keyword evidence="1" id="KW-0175">Coiled coil</keyword>
<dbReference type="PANTHER" id="PTHR38043">
    <property type="entry name" value="PROTEIN HEMX"/>
    <property type="match status" value="1"/>
</dbReference>
<evidence type="ECO:0000256" key="2">
    <source>
        <dbReference type="SAM" id="MobiDB-lite"/>
    </source>
</evidence>
<sequence>MADNENKSQGEKTPEKAAGKSASAKAATPKARTEETSGGRTEKAPAPEPGNKTRVRQTNRSSSKFLWVVVIITLLLVIALAGAGYWYWQQQGTQRTDLAKKQQQQIAQLGSVEQQNQQLREQLLQLQQSKEQLAATVSQLADKTEAIARQSDQALAEISNMEGKRPADWLLAEADYLVRMAGRKVWLEKDIRTALMLLKNADTRLSELADPSVLPVRELIAKDIQTLRQINPVSRTSVALAVSGMLSQVNNLPLDTFEKPAAQQSSELSESPADWQQNLKQVWRNIVDDFISVERTDTPVEPVMSKQEQWLNREQLKLQLMQAQSAAIAAQSKLYEQSLQNALQLLINQYDIEDAAVKGFINSVQNLLETDVSQQLPEALQSADPLQRLLDKRVDSAFGRGDRAS</sequence>
<organism evidence="4 5">
    <name type="scientific">Salinimonas marina</name>
    <dbReference type="NCBI Taxonomy" id="2785918"/>
    <lineage>
        <taxon>Bacteria</taxon>
        <taxon>Pseudomonadati</taxon>
        <taxon>Pseudomonadota</taxon>
        <taxon>Gammaproteobacteria</taxon>
        <taxon>Alteromonadales</taxon>
        <taxon>Alteromonadaceae</taxon>
        <taxon>Alteromonas/Salinimonas group</taxon>
        <taxon>Salinimonas</taxon>
    </lineage>
</organism>
<keyword evidence="4" id="KW-0489">Methyltransferase</keyword>
<protein>
    <submittedName>
        <fullName evidence="4">Uroporphyrinogen-III C-methyltransferase</fullName>
    </submittedName>
</protein>
<feature type="transmembrane region" description="Helical" evidence="3">
    <location>
        <begin position="65"/>
        <end position="88"/>
    </location>
</feature>